<dbReference type="AlphaFoldDB" id="A0A7K1KP06"/>
<sequence>MSDSIPRVLAVIPARGGSKRLPRKNIRMLAGHPMLAYTIQAAQQATTVTDFLVSTEDKEIQRVAKEYGAPTPFLRPAEIAGDAVRNIDVMLHALDFMEKERGWQYDIILLMQPTSPVRDPNHLDEAVRLLATSELDTIASVKGPFKKRDPILKAIRDGELVTYCSEAGEREPFYVYNAALYGMKRDYFVSARKHVSERQIPLVMDQLHSVDVDTAEDFMVAEAYINHLKKNDFTVK</sequence>
<reference evidence="1 2" key="1">
    <citation type="submission" date="2019-11" db="EMBL/GenBank/DDBJ databases">
        <title>Pseudodesulfovibrio alkaliphilus, sp. nov., an alkaliphilic sulfate-reducing bacteria from mud volcano of Taman peninsula, Russia.</title>
        <authorList>
            <person name="Frolova A."/>
            <person name="Merkel A.Y."/>
            <person name="Slobodkin A.I."/>
        </authorList>
    </citation>
    <scope>NUCLEOTIDE SEQUENCE [LARGE SCALE GENOMIC DNA]</scope>
    <source>
        <strain evidence="1 2">F-1</strain>
    </source>
</reference>
<dbReference type="EMBL" id="WODC01000005">
    <property type="protein sequence ID" value="MUM77813.1"/>
    <property type="molecule type" value="Genomic_DNA"/>
</dbReference>
<dbReference type="PANTHER" id="PTHR21485">
    <property type="entry name" value="HAD SUPERFAMILY MEMBERS CMAS AND KDSC"/>
    <property type="match status" value="1"/>
</dbReference>
<dbReference type="Proteomes" id="UP000461162">
    <property type="component" value="Unassembled WGS sequence"/>
</dbReference>
<dbReference type="InterPro" id="IPR029044">
    <property type="entry name" value="Nucleotide-diphossugar_trans"/>
</dbReference>
<dbReference type="InterPro" id="IPR003329">
    <property type="entry name" value="Cytidylyl_trans"/>
</dbReference>
<evidence type="ECO:0000313" key="2">
    <source>
        <dbReference type="Proteomes" id="UP000461162"/>
    </source>
</evidence>
<dbReference type="RefSeq" id="WP_155934343.1">
    <property type="nucleotide sequence ID" value="NZ_WODC01000005.1"/>
</dbReference>
<dbReference type="SUPFAM" id="SSF53448">
    <property type="entry name" value="Nucleotide-diphospho-sugar transferases"/>
    <property type="match status" value="1"/>
</dbReference>
<proteinExistence type="predicted"/>
<dbReference type="PANTHER" id="PTHR21485:SF3">
    <property type="entry name" value="N-ACYLNEURAMINATE CYTIDYLYLTRANSFERASE"/>
    <property type="match status" value="1"/>
</dbReference>
<comment type="caution">
    <text evidence="1">The sequence shown here is derived from an EMBL/GenBank/DDBJ whole genome shotgun (WGS) entry which is preliminary data.</text>
</comment>
<dbReference type="InterPro" id="IPR050793">
    <property type="entry name" value="CMP-NeuNAc_synthase"/>
</dbReference>
<keyword evidence="2" id="KW-1185">Reference proteome</keyword>
<organism evidence="1 2">
    <name type="scientific">Pseudodesulfovibrio alkaliphilus</name>
    <dbReference type="NCBI Taxonomy" id="2661613"/>
    <lineage>
        <taxon>Bacteria</taxon>
        <taxon>Pseudomonadati</taxon>
        <taxon>Thermodesulfobacteriota</taxon>
        <taxon>Desulfovibrionia</taxon>
        <taxon>Desulfovibrionales</taxon>
        <taxon>Desulfovibrionaceae</taxon>
    </lineage>
</organism>
<name>A0A7K1KP06_9BACT</name>
<evidence type="ECO:0000313" key="1">
    <source>
        <dbReference type="EMBL" id="MUM77813.1"/>
    </source>
</evidence>
<gene>
    <name evidence="1" type="ORF">GKC30_09220</name>
</gene>
<dbReference type="GO" id="GO:0008781">
    <property type="term" value="F:N-acylneuraminate cytidylyltransferase activity"/>
    <property type="evidence" value="ECO:0007669"/>
    <property type="project" value="TreeGrafter"/>
</dbReference>
<dbReference type="Gene3D" id="3.90.550.10">
    <property type="entry name" value="Spore Coat Polysaccharide Biosynthesis Protein SpsA, Chain A"/>
    <property type="match status" value="1"/>
</dbReference>
<dbReference type="Pfam" id="PF02348">
    <property type="entry name" value="CTP_transf_3"/>
    <property type="match status" value="1"/>
</dbReference>
<accession>A0A7K1KP06</accession>
<protein>
    <recommendedName>
        <fullName evidence="3">Acylneuraminate cytidylyltransferase family protein</fullName>
    </recommendedName>
</protein>
<dbReference type="CDD" id="cd02513">
    <property type="entry name" value="CMP-NeuAc_Synthase"/>
    <property type="match status" value="1"/>
</dbReference>
<evidence type="ECO:0008006" key="3">
    <source>
        <dbReference type="Google" id="ProtNLM"/>
    </source>
</evidence>